<comment type="caution">
    <text evidence="10">The sequence shown here is derived from an EMBL/GenBank/DDBJ whole genome shotgun (WGS) entry which is preliminary data.</text>
</comment>
<proteinExistence type="predicted"/>
<feature type="transmembrane region" description="Helical" evidence="7">
    <location>
        <begin position="70"/>
        <end position="90"/>
    </location>
</feature>
<sequence length="609" mass="65608">MGRKHGEAGSDKAAPKTGGAGSLKRLISLSRPYLGRYIVLCLLAGILSLTGVVMAECLRRIVNAAADKDLAGLLSAGLMSITLVVADAAFNYARTYLSGTLEIRSTARLQASLLSKLMRAKTKEMDRYHSADLIGRITDSAPAAQSGINLKTVELFGNVLEIVFLLSYLLSLQYILTLGTVLICIFMPLVMIPFSRRLRDLHAQRAHETALQQSYVQDALQGAEVVRAFSLASRLGGQFGLRLKGLTALHLKVTRLEAVAYNMNFAVVLAGLLYVLSVGGYFVIRGSLDVGAVAAFLITFDQLTRPVSGLSNLWTELQGSLAQGNRIFELADLEEETGTSDKGTTGASGHGGGELGTVAFEEVGFRYGDKDPVLAGLSFTIERGKVTAFAGPSGSGKSTILSLLMAIYEPETGRILCDRGLVPDIPPSEWRSRIAYVSQEPYLFSGTIRENIEWGRPGADLSAVKEAARAAGIDAFIESLPQGYETRIGERGLTLSGGERQRIAIARAFVREPEILLLDEPTAALDSRHEEIIQQALGNLMRGRTTVVVAHRLSTIRDADMIFYLEEGSILESGTHKTLMAADGRYRAMVEKSMSVPETGLAVAEGGFL</sequence>
<evidence type="ECO:0000313" key="11">
    <source>
        <dbReference type="Proteomes" id="UP001306950"/>
    </source>
</evidence>
<comment type="subcellular location">
    <subcellularLocation>
        <location evidence="1">Cell membrane</location>
        <topology evidence="1">Multi-pass membrane protein</topology>
    </subcellularLocation>
</comment>
<dbReference type="InterPro" id="IPR039421">
    <property type="entry name" value="Type_1_exporter"/>
</dbReference>
<dbReference type="Proteomes" id="UP001306950">
    <property type="component" value="Unassembled WGS sequence"/>
</dbReference>
<dbReference type="InterPro" id="IPR017871">
    <property type="entry name" value="ABC_transporter-like_CS"/>
</dbReference>
<evidence type="ECO:0000256" key="2">
    <source>
        <dbReference type="ARBA" id="ARBA00022692"/>
    </source>
</evidence>
<dbReference type="InterPro" id="IPR003593">
    <property type="entry name" value="AAA+_ATPase"/>
</dbReference>
<dbReference type="InterPro" id="IPR011527">
    <property type="entry name" value="ABC1_TM_dom"/>
</dbReference>
<dbReference type="CDD" id="cd07346">
    <property type="entry name" value="ABC_6TM_exporters"/>
    <property type="match status" value="1"/>
</dbReference>
<dbReference type="PANTHER" id="PTHR43394:SF1">
    <property type="entry name" value="ATP-BINDING CASSETTE SUB-FAMILY B MEMBER 10, MITOCHONDRIAL"/>
    <property type="match status" value="1"/>
</dbReference>
<dbReference type="GO" id="GO:0005524">
    <property type="term" value="F:ATP binding"/>
    <property type="evidence" value="ECO:0007669"/>
    <property type="project" value="UniProtKB-KW"/>
</dbReference>
<dbReference type="Pfam" id="PF00005">
    <property type="entry name" value="ABC_tran"/>
    <property type="match status" value="1"/>
</dbReference>
<feature type="domain" description="ABC transporter" evidence="8">
    <location>
        <begin position="358"/>
        <end position="592"/>
    </location>
</feature>
<dbReference type="PROSITE" id="PS50929">
    <property type="entry name" value="ABC_TM1F"/>
    <property type="match status" value="1"/>
</dbReference>
<keyword evidence="2 7" id="KW-0812">Transmembrane</keyword>
<dbReference type="Gene3D" id="3.40.50.300">
    <property type="entry name" value="P-loop containing nucleotide triphosphate hydrolases"/>
    <property type="match status" value="1"/>
</dbReference>
<dbReference type="InterPro" id="IPR027417">
    <property type="entry name" value="P-loop_NTPase"/>
</dbReference>
<feature type="transmembrane region" description="Helical" evidence="7">
    <location>
        <begin position="265"/>
        <end position="284"/>
    </location>
</feature>
<feature type="transmembrane region" description="Helical" evidence="7">
    <location>
        <begin position="174"/>
        <end position="195"/>
    </location>
</feature>
<feature type="transmembrane region" description="Helical" evidence="7">
    <location>
        <begin position="37"/>
        <end position="58"/>
    </location>
</feature>
<evidence type="ECO:0000256" key="4">
    <source>
        <dbReference type="ARBA" id="ARBA00022840"/>
    </source>
</evidence>
<evidence type="ECO:0000256" key="6">
    <source>
        <dbReference type="ARBA" id="ARBA00023136"/>
    </source>
</evidence>
<dbReference type="Gene3D" id="1.20.1560.10">
    <property type="entry name" value="ABC transporter type 1, transmembrane domain"/>
    <property type="match status" value="1"/>
</dbReference>
<keyword evidence="5 7" id="KW-1133">Transmembrane helix</keyword>
<gene>
    <name evidence="10" type="ORF">V3851_03435</name>
</gene>
<dbReference type="Pfam" id="PF00664">
    <property type="entry name" value="ABC_membrane"/>
    <property type="match status" value="1"/>
</dbReference>
<dbReference type="SUPFAM" id="SSF90123">
    <property type="entry name" value="ABC transporter transmembrane region"/>
    <property type="match status" value="1"/>
</dbReference>
<dbReference type="SMART" id="SM00382">
    <property type="entry name" value="AAA"/>
    <property type="match status" value="1"/>
</dbReference>
<dbReference type="PROSITE" id="PS00211">
    <property type="entry name" value="ABC_TRANSPORTER_1"/>
    <property type="match status" value="1"/>
</dbReference>
<feature type="domain" description="ABC transmembrane type-1" evidence="9">
    <location>
        <begin position="38"/>
        <end position="319"/>
    </location>
</feature>
<organism evidence="10 11">
    <name type="scientific">Paenibacillus haidiansis</name>
    <dbReference type="NCBI Taxonomy" id="1574488"/>
    <lineage>
        <taxon>Bacteria</taxon>
        <taxon>Bacillati</taxon>
        <taxon>Bacillota</taxon>
        <taxon>Bacilli</taxon>
        <taxon>Bacillales</taxon>
        <taxon>Paenibacillaceae</taxon>
        <taxon>Paenibacillus</taxon>
    </lineage>
</organism>
<keyword evidence="11" id="KW-1185">Reference proteome</keyword>
<evidence type="ECO:0000313" key="10">
    <source>
        <dbReference type="EMBL" id="MEF2964871.1"/>
    </source>
</evidence>
<evidence type="ECO:0000259" key="9">
    <source>
        <dbReference type="PROSITE" id="PS50929"/>
    </source>
</evidence>
<name>A0ABU7VM75_9BACL</name>
<protein>
    <submittedName>
        <fullName evidence="10">ABC transporter ATP-binding protein</fullName>
    </submittedName>
</protein>
<evidence type="ECO:0000259" key="8">
    <source>
        <dbReference type="PROSITE" id="PS50893"/>
    </source>
</evidence>
<evidence type="ECO:0000256" key="3">
    <source>
        <dbReference type="ARBA" id="ARBA00022741"/>
    </source>
</evidence>
<reference evidence="10 11" key="1">
    <citation type="submission" date="2024-02" db="EMBL/GenBank/DDBJ databases">
        <title>A nitrogen-fixing paenibacillus bacterium.</title>
        <authorList>
            <person name="Zhang W.L."/>
            <person name="Chen S.F."/>
        </authorList>
    </citation>
    <scope>NUCLEOTIDE SEQUENCE [LARGE SCALE GENOMIC DNA]</scope>
    <source>
        <strain evidence="10 11">M1</strain>
    </source>
</reference>
<keyword evidence="4 10" id="KW-0067">ATP-binding</keyword>
<evidence type="ECO:0000256" key="5">
    <source>
        <dbReference type="ARBA" id="ARBA00022989"/>
    </source>
</evidence>
<dbReference type="PROSITE" id="PS50893">
    <property type="entry name" value="ABC_TRANSPORTER_2"/>
    <property type="match status" value="1"/>
</dbReference>
<accession>A0ABU7VM75</accession>
<dbReference type="EMBL" id="JAZHPZ010000001">
    <property type="protein sequence ID" value="MEF2964871.1"/>
    <property type="molecule type" value="Genomic_DNA"/>
</dbReference>
<dbReference type="PANTHER" id="PTHR43394">
    <property type="entry name" value="ATP-DEPENDENT PERMEASE MDL1, MITOCHONDRIAL"/>
    <property type="match status" value="1"/>
</dbReference>
<keyword evidence="3" id="KW-0547">Nucleotide-binding</keyword>
<evidence type="ECO:0000256" key="7">
    <source>
        <dbReference type="SAM" id="Phobius"/>
    </source>
</evidence>
<keyword evidence="6 7" id="KW-0472">Membrane</keyword>
<dbReference type="InterPro" id="IPR036640">
    <property type="entry name" value="ABC1_TM_sf"/>
</dbReference>
<dbReference type="InterPro" id="IPR003439">
    <property type="entry name" value="ABC_transporter-like_ATP-bd"/>
</dbReference>
<evidence type="ECO:0000256" key="1">
    <source>
        <dbReference type="ARBA" id="ARBA00004651"/>
    </source>
</evidence>
<dbReference type="SUPFAM" id="SSF52540">
    <property type="entry name" value="P-loop containing nucleoside triphosphate hydrolases"/>
    <property type="match status" value="1"/>
</dbReference>
<dbReference type="RefSeq" id="WP_331845070.1">
    <property type="nucleotide sequence ID" value="NZ_JAZHPZ010000001.1"/>
</dbReference>